<dbReference type="InterPro" id="IPR035124">
    <property type="entry name" value="DUF5508"/>
</dbReference>
<comment type="caution">
    <text evidence="3">The sequence shown here is derived from an EMBL/GenBank/DDBJ whole genome shotgun (WGS) entry which is preliminary data.</text>
</comment>
<feature type="domain" description="YpjCB-like C-terminal" evidence="2">
    <location>
        <begin position="34"/>
        <end position="296"/>
    </location>
</feature>
<feature type="non-terminal residue" evidence="3">
    <location>
        <position position="1"/>
    </location>
</feature>
<proteinExistence type="predicted"/>
<dbReference type="AlphaFoldDB" id="A0A8T6BDJ1"/>
<gene>
    <name evidence="3" type="ORF">GRW24_05300</name>
</gene>
<accession>A0A8T6BDJ1</accession>
<reference evidence="3 4" key="1">
    <citation type="submission" date="2019-12" db="EMBL/GenBank/DDBJ databases">
        <title>Enteriobacteria Tanzani isolates_10434.</title>
        <authorList>
            <person name="Subbiah M."/>
            <person name="Call D."/>
        </authorList>
    </citation>
    <scope>NUCLEOTIDE SEQUENCE [LARGE SCALE GENOMIC DNA]</scope>
    <source>
        <strain evidence="3 4">10434wG3</strain>
    </source>
</reference>
<feature type="compositionally biased region" description="Low complexity" evidence="1">
    <location>
        <begin position="278"/>
        <end position="296"/>
    </location>
</feature>
<dbReference type="Pfam" id="PF17621">
    <property type="entry name" value="DUF5508"/>
    <property type="match status" value="1"/>
</dbReference>
<evidence type="ECO:0000259" key="2">
    <source>
        <dbReference type="Pfam" id="PF17621"/>
    </source>
</evidence>
<feature type="region of interest" description="Disordered" evidence="1">
    <location>
        <begin position="266"/>
        <end position="296"/>
    </location>
</feature>
<evidence type="ECO:0000256" key="1">
    <source>
        <dbReference type="SAM" id="MobiDB-lite"/>
    </source>
</evidence>
<sequence>NLFDNIRKSDFHVGLLKPSSTRSVILETPPNVCMESRNSYENKIDEISSLSESKEHPIDIQEKKDAFVNEFKGVLFDKNTRSSELLFNFYECCYKFLPRAQPQDKIDSYNSALQAFSIFCSSTLTHNNIGFDFKLFPEVKLSGEHLETVFKYKNGDDVREIAKINITLQKEEGGLYNLRGLDFKGCFFSGQNFSNYDIQYVNWGTSLFDVDTPCIFNAPAYNKSNEKSLKPVSENGLSGVLTDRNNKIKLITGVAPFDDILFMDDDFDDSSSEDDPVENSPVVTSPVVSSSKSSFQ</sequence>
<feature type="compositionally biased region" description="Acidic residues" evidence="1">
    <location>
        <begin position="266"/>
        <end position="277"/>
    </location>
</feature>
<dbReference type="EMBL" id="WUIG01000041">
    <property type="protein sequence ID" value="MXJ07897.1"/>
    <property type="molecule type" value="Genomic_DNA"/>
</dbReference>
<dbReference type="Proteomes" id="UP000447081">
    <property type="component" value="Unassembled WGS sequence"/>
</dbReference>
<evidence type="ECO:0000313" key="4">
    <source>
        <dbReference type="Proteomes" id="UP000447081"/>
    </source>
</evidence>
<organism evidence="3 4">
    <name type="scientific">Escherichia coli</name>
    <dbReference type="NCBI Taxonomy" id="562"/>
    <lineage>
        <taxon>Bacteria</taxon>
        <taxon>Pseudomonadati</taxon>
        <taxon>Pseudomonadota</taxon>
        <taxon>Gammaproteobacteria</taxon>
        <taxon>Enterobacterales</taxon>
        <taxon>Enterobacteriaceae</taxon>
        <taxon>Escherichia</taxon>
    </lineage>
</organism>
<evidence type="ECO:0000313" key="3">
    <source>
        <dbReference type="EMBL" id="MXJ07897.1"/>
    </source>
</evidence>
<protein>
    <recommendedName>
        <fullName evidence="2">YpjCB-like C-terminal domain-containing protein</fullName>
    </recommendedName>
</protein>
<name>A0A8T6BDJ1_ECOLX</name>